<keyword evidence="5" id="KW-0804">Transcription</keyword>
<evidence type="ECO:0000256" key="5">
    <source>
        <dbReference type="ARBA" id="ARBA00023163"/>
    </source>
</evidence>
<evidence type="ECO:0000256" key="2">
    <source>
        <dbReference type="ARBA" id="ARBA00006898"/>
    </source>
</evidence>
<dbReference type="EMBL" id="HBHX01073319">
    <property type="protein sequence ID" value="CAE0154530.1"/>
    <property type="molecule type" value="Transcribed_RNA"/>
</dbReference>
<evidence type="ECO:0000256" key="4">
    <source>
        <dbReference type="ARBA" id="ARBA00022478"/>
    </source>
</evidence>
<dbReference type="InterPro" id="IPR005574">
    <property type="entry name" value="Rpb4/RPC9"/>
</dbReference>
<dbReference type="InterPro" id="IPR038324">
    <property type="entry name" value="Rpb4/RPC9_sf"/>
</dbReference>
<proteinExistence type="inferred from homology"/>
<dbReference type="AlphaFoldDB" id="A0A7S3C516"/>
<evidence type="ECO:0000313" key="8">
    <source>
        <dbReference type="EMBL" id="CAE0154530.1"/>
    </source>
</evidence>
<dbReference type="InterPro" id="IPR038846">
    <property type="entry name" value="RPC9"/>
</dbReference>
<dbReference type="Pfam" id="PF03874">
    <property type="entry name" value="RNA_pol_Rpb4"/>
    <property type="match status" value="1"/>
</dbReference>
<dbReference type="PANTHER" id="PTHR15561:SF0">
    <property type="entry name" value="DNA-DIRECTED RNA POLYMERASE III SUBUNIT RPC9"/>
    <property type="match status" value="1"/>
</dbReference>
<sequence>MKVLQENVGAVTNFELVELLRRQARERSELEGSLPLPGARRASAATSAATWQAQQEVAEQILAYLEGTPCALQNRESIVAFMAAVHRFKLTQAEVVSLINAQPCSRVEIHLIVEECEERLSEEQVGELLQLCSELSPEQAAE</sequence>
<feature type="domain" description="RNA polymerase Rpb4/RPC9 core" evidence="7">
    <location>
        <begin position="1"/>
        <end position="139"/>
    </location>
</feature>
<dbReference type="Gene3D" id="1.20.1250.40">
    <property type="match status" value="1"/>
</dbReference>
<evidence type="ECO:0000256" key="6">
    <source>
        <dbReference type="ARBA" id="ARBA00023242"/>
    </source>
</evidence>
<dbReference type="SUPFAM" id="SSF47819">
    <property type="entry name" value="HRDC-like"/>
    <property type="match status" value="1"/>
</dbReference>
<comment type="similarity">
    <text evidence="2">Belongs to the eukaryotic RPC9 RNA polymerase subunit family.</text>
</comment>
<accession>A0A7S3C516</accession>
<name>A0A7S3C516_9EUKA</name>
<evidence type="ECO:0000259" key="7">
    <source>
        <dbReference type="SMART" id="SM00657"/>
    </source>
</evidence>
<dbReference type="InterPro" id="IPR006590">
    <property type="entry name" value="RNA_pol_Rpb4/RPC9_core"/>
</dbReference>
<dbReference type="GO" id="GO:0005666">
    <property type="term" value="C:RNA polymerase III complex"/>
    <property type="evidence" value="ECO:0007669"/>
    <property type="project" value="InterPro"/>
</dbReference>
<dbReference type="GO" id="GO:0000166">
    <property type="term" value="F:nucleotide binding"/>
    <property type="evidence" value="ECO:0007669"/>
    <property type="project" value="InterPro"/>
</dbReference>
<dbReference type="InterPro" id="IPR010997">
    <property type="entry name" value="HRDC-like_sf"/>
</dbReference>
<evidence type="ECO:0000256" key="3">
    <source>
        <dbReference type="ARBA" id="ARBA00016672"/>
    </source>
</evidence>
<gene>
    <name evidence="8" type="ORF">HERI1096_LOCUS40586</name>
</gene>
<organism evidence="8">
    <name type="scientific">Haptolina ericina</name>
    <dbReference type="NCBI Taxonomy" id="156174"/>
    <lineage>
        <taxon>Eukaryota</taxon>
        <taxon>Haptista</taxon>
        <taxon>Haptophyta</taxon>
        <taxon>Prymnesiophyceae</taxon>
        <taxon>Prymnesiales</taxon>
        <taxon>Prymnesiaceae</taxon>
        <taxon>Haptolina</taxon>
    </lineage>
</organism>
<dbReference type="PANTHER" id="PTHR15561">
    <property type="entry name" value="CALCITONIN GENE-RELATED PEPTIDE-RECEPTOR COMPONENT PROTEIN"/>
    <property type="match status" value="1"/>
</dbReference>
<keyword evidence="4" id="KW-0240">DNA-directed RNA polymerase</keyword>
<comment type="subcellular location">
    <subcellularLocation>
        <location evidence="1">Nucleus</location>
    </subcellularLocation>
</comment>
<reference evidence="8" key="1">
    <citation type="submission" date="2021-01" db="EMBL/GenBank/DDBJ databases">
        <authorList>
            <person name="Corre E."/>
            <person name="Pelletier E."/>
            <person name="Niang G."/>
            <person name="Scheremetjew M."/>
            <person name="Finn R."/>
            <person name="Kale V."/>
            <person name="Holt S."/>
            <person name="Cochrane G."/>
            <person name="Meng A."/>
            <person name="Brown T."/>
            <person name="Cohen L."/>
        </authorList>
    </citation>
    <scope>NUCLEOTIDE SEQUENCE</scope>
    <source>
        <strain evidence="8">CCMP281</strain>
    </source>
</reference>
<keyword evidence="6" id="KW-0539">Nucleus</keyword>
<protein>
    <recommendedName>
        <fullName evidence="3">DNA-directed RNA polymerase III subunit RPC9</fullName>
    </recommendedName>
</protein>
<dbReference type="SMART" id="SM00657">
    <property type="entry name" value="RPOL4c"/>
    <property type="match status" value="1"/>
</dbReference>
<evidence type="ECO:0000256" key="1">
    <source>
        <dbReference type="ARBA" id="ARBA00004123"/>
    </source>
</evidence>
<dbReference type="GO" id="GO:0006384">
    <property type="term" value="P:transcription initiation at RNA polymerase III promoter"/>
    <property type="evidence" value="ECO:0007669"/>
    <property type="project" value="InterPro"/>
</dbReference>